<evidence type="ECO:0000313" key="12">
    <source>
        <dbReference type="Proteomes" id="UP001165289"/>
    </source>
</evidence>
<keyword evidence="7 8" id="KW-0694">RNA-binding</keyword>
<dbReference type="AlphaFoldDB" id="A0A1W5RTC3"/>
<keyword evidence="5" id="KW-0862">Zinc</keyword>
<keyword evidence="6 8" id="KW-0810">Translation regulation</keyword>
<evidence type="ECO:0000259" key="9">
    <source>
        <dbReference type="PROSITE" id="PS51522"/>
    </source>
</evidence>
<dbReference type="GO" id="GO:0005737">
    <property type="term" value="C:cytoplasm"/>
    <property type="evidence" value="ECO:0007669"/>
    <property type="project" value="UniProtKB-SubCell"/>
</dbReference>
<comment type="subcellular location">
    <subcellularLocation>
        <location evidence="1">Cytoplasm</location>
    </subcellularLocation>
</comment>
<comment type="similarity">
    <text evidence="8">Belongs to the nanos family.</text>
</comment>
<dbReference type="GO" id="GO:0003723">
    <property type="term" value="F:RNA binding"/>
    <property type="evidence" value="ECO:0007669"/>
    <property type="project" value="UniProtKB-UniRule"/>
</dbReference>
<sequence length="185" mass="20441">MVTHSLLFTQKSYSPFCDYFGLATVIQRMKFPPSPSFTDTSSGSDSPNNILDSKLNPFAAPFSPLNVSTTVIDTSSQPSDGIVGSTPAANKSPCLLNSELRFKLRVQRCRAAQNKDRYRKVKFCVFCRKSGQSEYIQSSHILKRDDGTVCCPYLRAYICPTCGATGDDAHTIKYCPATQPKIIFT</sequence>
<evidence type="ECO:0000256" key="3">
    <source>
        <dbReference type="ARBA" id="ARBA00022723"/>
    </source>
</evidence>
<dbReference type="OrthoDB" id="5864971at2759"/>
<reference evidence="11" key="2">
    <citation type="submission" date="2022-02" db="EMBL/GenBank/DDBJ databases">
        <authorList>
            <person name="Santini S."/>
            <person name="Jourda C."/>
            <person name="Belahbib H."/>
            <person name="Rocher C."/>
            <person name="Selva M."/>
            <person name="Borchiellini C."/>
            <person name="Renard E."/>
        </authorList>
    </citation>
    <scope>NUCLEOTIDE SEQUENCE</scope>
    <source>
        <strain evidence="11">SPO-2</strain>
    </source>
</reference>
<dbReference type="GO" id="GO:0008270">
    <property type="term" value="F:zinc ion binding"/>
    <property type="evidence" value="ECO:0007669"/>
    <property type="project" value="UniProtKB-KW"/>
</dbReference>
<dbReference type="GO" id="GO:0006417">
    <property type="term" value="P:regulation of translation"/>
    <property type="evidence" value="ECO:0007669"/>
    <property type="project" value="UniProtKB-UniRule"/>
</dbReference>
<dbReference type="Proteomes" id="UP001165289">
    <property type="component" value="Unassembled WGS sequence"/>
</dbReference>
<dbReference type="EMBL" id="JAKMXF010000210">
    <property type="protein sequence ID" value="KAI6655276.1"/>
    <property type="molecule type" value="Genomic_DNA"/>
</dbReference>
<organism evidence="10">
    <name type="scientific">Oopsacas minuta</name>
    <dbReference type="NCBI Taxonomy" id="111878"/>
    <lineage>
        <taxon>Eukaryota</taxon>
        <taxon>Metazoa</taxon>
        <taxon>Porifera</taxon>
        <taxon>Hexactinellida</taxon>
        <taxon>Hexasterophora</taxon>
        <taxon>Lyssacinosida</taxon>
        <taxon>Leucopsacidae</taxon>
        <taxon>Oopsacas</taxon>
    </lineage>
</organism>
<reference evidence="10" key="1">
    <citation type="submission" date="2016-05" db="EMBL/GenBank/DDBJ databases">
        <title>The stepping stone for understanding somatic and germ lines origins.</title>
        <authorList>
            <person name="Fierro-Constain L."/>
            <person name="Schenkelaars Q."/>
            <person name="Gazave E."/>
            <person name="Haguenauer A."/>
            <person name="Ereskovsky A."/>
            <person name="Borchiellini C."/>
        </authorList>
    </citation>
    <scope>NUCLEOTIDE SEQUENCE</scope>
</reference>
<evidence type="ECO:0000256" key="5">
    <source>
        <dbReference type="ARBA" id="ARBA00022833"/>
    </source>
</evidence>
<keyword evidence="4 8" id="KW-0863">Zinc-finger</keyword>
<evidence type="ECO:0000256" key="2">
    <source>
        <dbReference type="ARBA" id="ARBA00022490"/>
    </source>
</evidence>
<keyword evidence="2" id="KW-0963">Cytoplasm</keyword>
<evidence type="ECO:0000256" key="8">
    <source>
        <dbReference type="PROSITE-ProRule" id="PRU00855"/>
    </source>
</evidence>
<dbReference type="PROSITE" id="PS51522">
    <property type="entry name" value="ZF_NANOS"/>
    <property type="match status" value="1"/>
</dbReference>
<evidence type="ECO:0000256" key="7">
    <source>
        <dbReference type="ARBA" id="ARBA00022884"/>
    </source>
</evidence>
<evidence type="ECO:0000256" key="6">
    <source>
        <dbReference type="ARBA" id="ARBA00022845"/>
    </source>
</evidence>
<dbReference type="EMBL" id="KX216842">
    <property type="protein sequence ID" value="AQX83047.1"/>
    <property type="molecule type" value="mRNA"/>
</dbReference>
<keyword evidence="3" id="KW-0479">Metal-binding</keyword>
<dbReference type="PANTHER" id="PTHR12887">
    <property type="entry name" value="NANOS PROTEIN"/>
    <property type="match status" value="1"/>
</dbReference>
<gene>
    <name evidence="11" type="ORF">LOD99_2564</name>
</gene>
<dbReference type="InterPro" id="IPR024161">
    <property type="entry name" value="Znf_nanos-typ"/>
</dbReference>
<feature type="domain" description="Nanos-type" evidence="9">
    <location>
        <begin position="123"/>
        <end position="177"/>
    </location>
</feature>
<evidence type="ECO:0000313" key="10">
    <source>
        <dbReference type="EMBL" id="AQX83047.1"/>
    </source>
</evidence>
<dbReference type="InterPro" id="IPR038129">
    <property type="entry name" value="Nanos_sf"/>
</dbReference>
<keyword evidence="12" id="KW-1185">Reference proteome</keyword>
<dbReference type="InterPro" id="IPR008705">
    <property type="entry name" value="Nanos/Xcar2"/>
</dbReference>
<evidence type="ECO:0000256" key="1">
    <source>
        <dbReference type="ARBA" id="ARBA00004496"/>
    </source>
</evidence>
<reference evidence="11 12" key="3">
    <citation type="journal article" date="2023" name="BMC Biol.">
        <title>The compact genome of the sponge Oopsacas minuta (Hexactinellida) is lacking key metazoan core genes.</title>
        <authorList>
            <person name="Santini S."/>
            <person name="Schenkelaars Q."/>
            <person name="Jourda C."/>
            <person name="Duchesne M."/>
            <person name="Belahbib H."/>
            <person name="Rocher C."/>
            <person name="Selva M."/>
            <person name="Riesgo A."/>
            <person name="Vervoort M."/>
            <person name="Leys S.P."/>
            <person name="Kodjabachian L."/>
            <person name="Le Bivic A."/>
            <person name="Borchiellini C."/>
            <person name="Claverie J.M."/>
            <person name="Renard E."/>
        </authorList>
    </citation>
    <scope>NUCLEOTIDE SEQUENCE [LARGE SCALE GENOMIC DNA]</scope>
    <source>
        <strain evidence="11">SPO-2</strain>
    </source>
</reference>
<dbReference type="Gene3D" id="4.10.60.30">
    <property type="entry name" value="Nanos, RNA-binding domain"/>
    <property type="match status" value="1"/>
</dbReference>
<evidence type="ECO:0000313" key="11">
    <source>
        <dbReference type="EMBL" id="KAI6655276.1"/>
    </source>
</evidence>
<dbReference type="Pfam" id="PF05741">
    <property type="entry name" value="zf-nanos"/>
    <property type="match status" value="1"/>
</dbReference>
<accession>A0A1W5RTC3</accession>
<proteinExistence type="evidence at transcript level"/>
<protein>
    <submittedName>
        <fullName evidence="10">Nanos 6</fullName>
    </submittedName>
</protein>
<name>A0A1W5RTC3_9METZ</name>
<evidence type="ECO:0000256" key="4">
    <source>
        <dbReference type="ARBA" id="ARBA00022771"/>
    </source>
</evidence>